<organism evidence="3 4">
    <name type="scientific">Mucilaginibacter celer</name>
    <dbReference type="NCBI Taxonomy" id="2305508"/>
    <lineage>
        <taxon>Bacteria</taxon>
        <taxon>Pseudomonadati</taxon>
        <taxon>Bacteroidota</taxon>
        <taxon>Sphingobacteriia</taxon>
        <taxon>Sphingobacteriales</taxon>
        <taxon>Sphingobacteriaceae</taxon>
        <taxon>Mucilaginibacter</taxon>
    </lineage>
</organism>
<dbReference type="InterPro" id="IPR036249">
    <property type="entry name" value="Thioredoxin-like_sf"/>
</dbReference>
<dbReference type="AlphaFoldDB" id="A0A494VYP6"/>
<dbReference type="SUPFAM" id="SSF52833">
    <property type="entry name" value="Thioredoxin-like"/>
    <property type="match status" value="1"/>
</dbReference>
<evidence type="ECO:0000259" key="2">
    <source>
        <dbReference type="PROSITE" id="PS51352"/>
    </source>
</evidence>
<gene>
    <name evidence="3" type="ORF">HYN43_030050</name>
</gene>
<protein>
    <submittedName>
        <fullName evidence="3">TlpA family protein disulfide reductase</fullName>
    </submittedName>
</protein>
<feature type="chain" id="PRO_5019801291" evidence="1">
    <location>
        <begin position="23"/>
        <end position="242"/>
    </location>
</feature>
<name>A0A494VYP6_9SPHI</name>
<dbReference type="InterPro" id="IPR013766">
    <property type="entry name" value="Thioredoxin_domain"/>
</dbReference>
<dbReference type="Gene3D" id="3.40.30.10">
    <property type="entry name" value="Glutaredoxin"/>
    <property type="match status" value="1"/>
</dbReference>
<evidence type="ECO:0000256" key="1">
    <source>
        <dbReference type="SAM" id="SignalP"/>
    </source>
</evidence>
<feature type="domain" description="Thioredoxin" evidence="2">
    <location>
        <begin position="103"/>
        <end position="242"/>
    </location>
</feature>
<dbReference type="RefSeq" id="WP_119407492.1">
    <property type="nucleotide sequence ID" value="NZ_CP032869.1"/>
</dbReference>
<dbReference type="Proteomes" id="UP000270046">
    <property type="component" value="Chromosome"/>
</dbReference>
<dbReference type="InterPro" id="IPR050553">
    <property type="entry name" value="Thioredoxin_ResA/DsbE_sf"/>
</dbReference>
<evidence type="ECO:0000313" key="3">
    <source>
        <dbReference type="EMBL" id="AYL99251.1"/>
    </source>
</evidence>
<dbReference type="PANTHER" id="PTHR42852:SF17">
    <property type="entry name" value="THIOREDOXIN-LIKE PROTEIN HI_1115"/>
    <property type="match status" value="1"/>
</dbReference>
<keyword evidence="1" id="KW-0732">Signal</keyword>
<feature type="signal peptide" evidence="1">
    <location>
        <begin position="1"/>
        <end position="22"/>
    </location>
</feature>
<dbReference type="GO" id="GO:0016209">
    <property type="term" value="F:antioxidant activity"/>
    <property type="evidence" value="ECO:0007669"/>
    <property type="project" value="InterPro"/>
</dbReference>
<sequence length="242" mass="27395">MKNRIILVVIALLKLGVLNVCAQIEITKPIEQYGFNEKTVVTNAKGEKYPYVKWHALVATGNYMLKPVQHDSDSTAFVLTKRDNNGMEPLPGNAVKPPETRFFKTGNTFSFFGMKDVDGNEIKPADLKGKIVVLNFWFIACPPCRYEMPELNRLVDFYKDNKDVVFIAISLDKTSDVKRFLKVSPFKYHVIADSMPLFAYYGVDECPVSLVVNKEGIIRFHSQGYADGTVPSWIKKTISEIN</sequence>
<dbReference type="GO" id="GO:0016491">
    <property type="term" value="F:oxidoreductase activity"/>
    <property type="evidence" value="ECO:0007669"/>
    <property type="project" value="InterPro"/>
</dbReference>
<reference evidence="3 4" key="1">
    <citation type="submission" date="2018-10" db="EMBL/GenBank/DDBJ databases">
        <title>Genome sequencing of Mucilaginibacter sp. HYN0043.</title>
        <authorList>
            <person name="Kim M."/>
            <person name="Yi H."/>
        </authorList>
    </citation>
    <scope>NUCLEOTIDE SEQUENCE [LARGE SCALE GENOMIC DNA]</scope>
    <source>
        <strain evidence="3 4">HYN0043</strain>
    </source>
</reference>
<dbReference type="EMBL" id="CP032869">
    <property type="protein sequence ID" value="AYL99251.1"/>
    <property type="molecule type" value="Genomic_DNA"/>
</dbReference>
<dbReference type="PROSITE" id="PS51352">
    <property type="entry name" value="THIOREDOXIN_2"/>
    <property type="match status" value="1"/>
</dbReference>
<keyword evidence="4" id="KW-1185">Reference proteome</keyword>
<accession>A0A494VYP6</accession>
<proteinExistence type="predicted"/>
<dbReference type="OrthoDB" id="9815205at2"/>
<dbReference type="KEGG" id="muh:HYN43_030050"/>
<dbReference type="PANTHER" id="PTHR42852">
    <property type="entry name" value="THIOL:DISULFIDE INTERCHANGE PROTEIN DSBE"/>
    <property type="match status" value="1"/>
</dbReference>
<dbReference type="Pfam" id="PF00578">
    <property type="entry name" value="AhpC-TSA"/>
    <property type="match status" value="1"/>
</dbReference>
<evidence type="ECO:0000313" key="4">
    <source>
        <dbReference type="Proteomes" id="UP000270046"/>
    </source>
</evidence>
<dbReference type="InterPro" id="IPR000866">
    <property type="entry name" value="AhpC/TSA"/>
</dbReference>
<dbReference type="CDD" id="cd02966">
    <property type="entry name" value="TlpA_like_family"/>
    <property type="match status" value="1"/>
</dbReference>